<reference evidence="1 2" key="1">
    <citation type="journal article" date="2013" name="BMC Genomics">
        <title>The miniature genome of a carnivorous plant Genlisea aurea contains a low number of genes and short non-coding sequences.</title>
        <authorList>
            <person name="Leushkin E.V."/>
            <person name="Sutormin R.A."/>
            <person name="Nabieva E.R."/>
            <person name="Penin A.A."/>
            <person name="Kondrashov A.S."/>
            <person name="Logacheva M.D."/>
        </authorList>
    </citation>
    <scope>NUCLEOTIDE SEQUENCE [LARGE SCALE GENOMIC DNA]</scope>
</reference>
<proteinExistence type="predicted"/>
<accession>S8D4B4</accession>
<protein>
    <submittedName>
        <fullName evidence="1">Uncharacterized protein</fullName>
    </submittedName>
</protein>
<dbReference type="Proteomes" id="UP000015453">
    <property type="component" value="Unassembled WGS sequence"/>
</dbReference>
<evidence type="ECO:0000313" key="1">
    <source>
        <dbReference type="EMBL" id="EPS74584.1"/>
    </source>
</evidence>
<dbReference type="EMBL" id="AUSU01000039">
    <property type="protein sequence ID" value="EPS74584.1"/>
    <property type="molecule type" value="Genomic_DNA"/>
</dbReference>
<name>S8D4B4_9LAMI</name>
<sequence length="104" mass="11708">MDIPGKAYAILINVEQTKGTEGTLLWLIFFQKVNILPGGRRSPLEALGCKKFWEDPSTIDELSYIAPQTNGNFDSSPIQMIVQQELAKMMLGGQNPMQYLPYTR</sequence>
<keyword evidence="2" id="KW-1185">Reference proteome</keyword>
<dbReference type="AlphaFoldDB" id="S8D4B4"/>
<gene>
    <name evidence="1" type="ORF">M569_00178</name>
</gene>
<evidence type="ECO:0000313" key="2">
    <source>
        <dbReference type="Proteomes" id="UP000015453"/>
    </source>
</evidence>
<comment type="caution">
    <text evidence="1">The sequence shown here is derived from an EMBL/GenBank/DDBJ whole genome shotgun (WGS) entry which is preliminary data.</text>
</comment>
<organism evidence="1 2">
    <name type="scientific">Genlisea aurea</name>
    <dbReference type="NCBI Taxonomy" id="192259"/>
    <lineage>
        <taxon>Eukaryota</taxon>
        <taxon>Viridiplantae</taxon>
        <taxon>Streptophyta</taxon>
        <taxon>Embryophyta</taxon>
        <taxon>Tracheophyta</taxon>
        <taxon>Spermatophyta</taxon>
        <taxon>Magnoliopsida</taxon>
        <taxon>eudicotyledons</taxon>
        <taxon>Gunneridae</taxon>
        <taxon>Pentapetalae</taxon>
        <taxon>asterids</taxon>
        <taxon>lamiids</taxon>
        <taxon>Lamiales</taxon>
        <taxon>Lentibulariaceae</taxon>
        <taxon>Genlisea</taxon>
    </lineage>
</organism>